<proteinExistence type="inferred from homology"/>
<dbReference type="OrthoDB" id="241504at2"/>
<dbReference type="CDD" id="cd08239">
    <property type="entry name" value="THR_DH_like"/>
    <property type="match status" value="1"/>
</dbReference>
<dbReference type="PROSITE" id="PS00059">
    <property type="entry name" value="ADH_ZINC"/>
    <property type="match status" value="1"/>
</dbReference>
<dbReference type="GO" id="GO:0008270">
    <property type="term" value="F:zinc ion binding"/>
    <property type="evidence" value="ECO:0007669"/>
    <property type="project" value="InterPro"/>
</dbReference>
<evidence type="ECO:0000313" key="7">
    <source>
        <dbReference type="EMBL" id="AWK72916.1"/>
    </source>
</evidence>
<dbReference type="Pfam" id="PF00107">
    <property type="entry name" value="ADH_zinc_N"/>
    <property type="match status" value="1"/>
</dbReference>
<dbReference type="InterPro" id="IPR002328">
    <property type="entry name" value="ADH_Zn_CS"/>
</dbReference>
<comment type="similarity">
    <text evidence="5">Belongs to the zinc-containing alcohol dehydrogenase family.</text>
</comment>
<dbReference type="Gene3D" id="3.90.180.10">
    <property type="entry name" value="Medium-chain alcohol dehydrogenases, catalytic domain"/>
    <property type="match status" value="1"/>
</dbReference>
<dbReference type="InterPro" id="IPR011032">
    <property type="entry name" value="GroES-like_sf"/>
</dbReference>
<evidence type="ECO:0000256" key="5">
    <source>
        <dbReference type="RuleBase" id="RU361277"/>
    </source>
</evidence>
<evidence type="ECO:0000256" key="2">
    <source>
        <dbReference type="ARBA" id="ARBA00022723"/>
    </source>
</evidence>
<dbReference type="InterPro" id="IPR050129">
    <property type="entry name" value="Zn_alcohol_dh"/>
</dbReference>
<keyword evidence="2 5" id="KW-0479">Metal-binding</keyword>
<evidence type="ECO:0000256" key="4">
    <source>
        <dbReference type="ARBA" id="ARBA00023002"/>
    </source>
</evidence>
<dbReference type="InterPro" id="IPR036291">
    <property type="entry name" value="NAD(P)-bd_dom_sf"/>
</dbReference>
<accession>A0A2S2BW96</accession>
<dbReference type="SUPFAM" id="SSF51735">
    <property type="entry name" value="NAD(P)-binding Rossmann-fold domains"/>
    <property type="match status" value="1"/>
</dbReference>
<comment type="cofactor">
    <cofactor evidence="1 5">
        <name>Zn(2+)</name>
        <dbReference type="ChEBI" id="CHEBI:29105"/>
    </cofactor>
</comment>
<dbReference type="Proteomes" id="UP000245711">
    <property type="component" value="Chromosome"/>
</dbReference>
<evidence type="ECO:0000256" key="1">
    <source>
        <dbReference type="ARBA" id="ARBA00001947"/>
    </source>
</evidence>
<dbReference type="InterPro" id="IPR020843">
    <property type="entry name" value="ER"/>
</dbReference>
<name>A0A2S2BW96_9NOCA</name>
<reference evidence="7 8" key="1">
    <citation type="submission" date="2017-05" db="EMBL/GenBank/DDBJ databases">
        <title>Isolation of Rhodococcus sp. S2-17 biodegrading of BP-3.</title>
        <authorList>
            <person name="Lee Y."/>
            <person name="Kim K.H."/>
            <person name="Chun B.H."/>
            <person name="Jung H.S."/>
            <person name="Jeon C.O."/>
        </authorList>
    </citation>
    <scope>NUCLEOTIDE SEQUENCE [LARGE SCALE GENOMIC DNA]</scope>
    <source>
        <strain evidence="7 8">S2-17</strain>
    </source>
</reference>
<keyword evidence="4" id="KW-0560">Oxidoreductase</keyword>
<dbReference type="InterPro" id="IPR013154">
    <property type="entry name" value="ADH-like_N"/>
</dbReference>
<keyword evidence="8" id="KW-1185">Reference proteome</keyword>
<keyword evidence="3 5" id="KW-0862">Zinc</keyword>
<dbReference type="GO" id="GO:0016491">
    <property type="term" value="F:oxidoreductase activity"/>
    <property type="evidence" value="ECO:0007669"/>
    <property type="project" value="UniProtKB-KW"/>
</dbReference>
<dbReference type="PANTHER" id="PTHR43401">
    <property type="entry name" value="L-THREONINE 3-DEHYDROGENASE"/>
    <property type="match status" value="1"/>
</dbReference>
<dbReference type="SUPFAM" id="SSF50129">
    <property type="entry name" value="GroES-like"/>
    <property type="match status" value="1"/>
</dbReference>
<dbReference type="RefSeq" id="WP_109330448.1">
    <property type="nucleotide sequence ID" value="NZ_CP021354.1"/>
</dbReference>
<dbReference type="AlphaFoldDB" id="A0A2S2BW96"/>
<gene>
    <name evidence="7" type="ORF">CBI38_16510</name>
</gene>
<evidence type="ECO:0000313" key="8">
    <source>
        <dbReference type="Proteomes" id="UP000245711"/>
    </source>
</evidence>
<dbReference type="PANTHER" id="PTHR43401:SF2">
    <property type="entry name" value="L-THREONINE 3-DEHYDROGENASE"/>
    <property type="match status" value="1"/>
</dbReference>
<feature type="domain" description="Enoyl reductase (ER)" evidence="6">
    <location>
        <begin position="8"/>
        <end position="347"/>
    </location>
</feature>
<organism evidence="7 8">
    <name type="scientific">Rhodococcus oxybenzonivorans</name>
    <dbReference type="NCBI Taxonomy" id="1990687"/>
    <lineage>
        <taxon>Bacteria</taxon>
        <taxon>Bacillati</taxon>
        <taxon>Actinomycetota</taxon>
        <taxon>Actinomycetes</taxon>
        <taxon>Mycobacteriales</taxon>
        <taxon>Nocardiaceae</taxon>
        <taxon>Rhodococcus</taxon>
    </lineage>
</organism>
<dbReference type="InterPro" id="IPR013149">
    <property type="entry name" value="ADH-like_C"/>
</dbReference>
<dbReference type="EMBL" id="CP021354">
    <property type="protein sequence ID" value="AWK72916.1"/>
    <property type="molecule type" value="Genomic_DNA"/>
</dbReference>
<sequence length="349" mass="36711">MRGVIFKGERVLEIQDFPDPHPGPDEVVLEMKASGMCGSDLHFYRAPAGQALAAFGMVGDDAGFIGGHEPCGVVVEVGAAIDPSVIRIGDRMMVHHYDGCGFCDNCRTGWPQLCDRGNVIYGATAHGGHADYIKVPARTLVRLPDELSFAAGAAISCGTGTAFGALVRLNVNAKDSLAVFGQGPVGQAAVQLATAMGAEVIAVDVAAERVARAREFGAVHTINSAETDPVVAIKELTRGKGVVKALDCSGAPAARAAAVKSTAKWGSVAFVGEGSTVTLEVSPDMIRKQLTIMGSYTFSTVGQADCAKFIARHEVEVDKVFTDHWRLDDAVDAYRNFDLQTGGKAVIEF</sequence>
<dbReference type="KEGG" id="roz:CBI38_16510"/>
<evidence type="ECO:0000256" key="3">
    <source>
        <dbReference type="ARBA" id="ARBA00022833"/>
    </source>
</evidence>
<evidence type="ECO:0000259" key="6">
    <source>
        <dbReference type="SMART" id="SM00829"/>
    </source>
</evidence>
<protein>
    <submittedName>
        <fullName evidence="7">Iditol 2-dehydrogenase</fullName>
    </submittedName>
</protein>
<dbReference type="SMART" id="SM00829">
    <property type="entry name" value="PKS_ER"/>
    <property type="match status" value="1"/>
</dbReference>
<dbReference type="Pfam" id="PF08240">
    <property type="entry name" value="ADH_N"/>
    <property type="match status" value="1"/>
</dbReference>